<keyword evidence="2" id="KW-1185">Reference proteome</keyword>
<dbReference type="RefSeq" id="WP_092268400.1">
    <property type="nucleotide sequence ID" value="NZ_FORT01000006.1"/>
</dbReference>
<dbReference type="STRING" id="1884381.SAMN05518846_106208"/>
<proteinExistence type="predicted"/>
<reference evidence="2" key="1">
    <citation type="submission" date="2016-10" db="EMBL/GenBank/DDBJ databases">
        <authorList>
            <person name="Varghese N."/>
            <person name="Submissions S."/>
        </authorList>
    </citation>
    <scope>NUCLEOTIDE SEQUENCE [LARGE SCALE GENOMIC DNA]</scope>
    <source>
        <strain evidence="2">OK042</strain>
    </source>
</reference>
<organism evidence="1 2">
    <name type="scientific">Brevibacillus centrosporus</name>
    <dbReference type="NCBI Taxonomy" id="54910"/>
    <lineage>
        <taxon>Bacteria</taxon>
        <taxon>Bacillati</taxon>
        <taxon>Bacillota</taxon>
        <taxon>Bacilli</taxon>
        <taxon>Bacillales</taxon>
        <taxon>Paenibacillaceae</taxon>
        <taxon>Brevibacillus</taxon>
    </lineage>
</organism>
<sequence length="272" mass="29937">MDVREMVASITKEILQSLQQEKVKQARRVLYVFCDSQAHEAFLDHFIHLKKNGICHDLLFLDGETSSWLGMHKIECGGAGKILAADEFAPAPLEVPKDYDGIVIPELDLDNAARIAAGLKGTIKAEIVFAALVTGKFVIAGSDVPGIKRADRRTLQALTLPPAYERLFQRHVQELTELGIEFAPQKRLAERVVSKLRSQLPKEGEQAAKPTATALDETEAVFSGKLLTADWICSQPQLRNTTLHVKQGAIVSPLAQDSMRERGITVSYIGRG</sequence>
<dbReference type="Proteomes" id="UP000198915">
    <property type="component" value="Unassembled WGS sequence"/>
</dbReference>
<evidence type="ECO:0000313" key="2">
    <source>
        <dbReference type="Proteomes" id="UP000198915"/>
    </source>
</evidence>
<name>A0A1I3V5K4_9BACL</name>
<evidence type="ECO:0000313" key="1">
    <source>
        <dbReference type="EMBL" id="SFJ89467.1"/>
    </source>
</evidence>
<evidence type="ECO:0008006" key="3">
    <source>
        <dbReference type="Google" id="ProtNLM"/>
    </source>
</evidence>
<accession>A0A1I3V5K4</accession>
<gene>
    <name evidence="1" type="ORF">SAMN05518846_106208</name>
</gene>
<protein>
    <recommendedName>
        <fullName evidence="3">Ethanolamine utilization protein</fullName>
    </recommendedName>
</protein>
<dbReference type="EMBL" id="FORT01000006">
    <property type="protein sequence ID" value="SFJ89467.1"/>
    <property type="molecule type" value="Genomic_DNA"/>
</dbReference>
<dbReference type="AlphaFoldDB" id="A0A1I3V5K4"/>